<proteinExistence type="predicted"/>
<keyword evidence="6" id="KW-0547">Nucleotide-binding</keyword>
<dbReference type="Pfam" id="PF00005">
    <property type="entry name" value="ABC_tran"/>
    <property type="match status" value="2"/>
</dbReference>
<reference evidence="11 12" key="1">
    <citation type="journal article" date="2006" name="J. Bacteriol.">
        <title>Complete genome sequence of Yersinia pestis strains Antiqua and Nepal516: evidence of gene reduction in an emerging pathogen.</title>
        <authorList>
            <person name="Chain P.S."/>
            <person name="Hu P."/>
            <person name="Malfatti S.A."/>
            <person name="Radnedge L."/>
            <person name="Larimer F."/>
            <person name="Vergez L.M."/>
            <person name="Worsham P."/>
            <person name="Chu M.C."/>
            <person name="Andersen G.L."/>
        </authorList>
    </citation>
    <scope>NUCLEOTIDE SEQUENCE [LARGE SCALE GENOMIC DNA]</scope>
    <source>
        <strain evidence="11 12">Antiqua</strain>
    </source>
</reference>
<keyword evidence="4 11" id="KW-0762">Sugar transport</keyword>
<dbReference type="SUPFAM" id="SSF52540">
    <property type="entry name" value="P-loop containing nucleoside triphosphate hydrolases"/>
    <property type="match status" value="2"/>
</dbReference>
<dbReference type="GO" id="GO:0005886">
    <property type="term" value="C:plasma membrane"/>
    <property type="evidence" value="ECO:0007669"/>
    <property type="project" value="UniProtKB-SubCell"/>
</dbReference>
<dbReference type="InterPro" id="IPR050107">
    <property type="entry name" value="ABC_carbohydrate_import_ATPase"/>
</dbReference>
<dbReference type="AlphaFoldDB" id="A0A0E1P2T8"/>
<evidence type="ECO:0000313" key="12">
    <source>
        <dbReference type="Proteomes" id="UP000001971"/>
    </source>
</evidence>
<keyword evidence="5" id="KW-0677">Repeat</keyword>
<dbReference type="CDD" id="cd03216">
    <property type="entry name" value="ABC_Carb_Monos_I"/>
    <property type="match status" value="1"/>
</dbReference>
<evidence type="ECO:0000256" key="1">
    <source>
        <dbReference type="ARBA" id="ARBA00004417"/>
    </source>
</evidence>
<feature type="domain" description="ABC transporter" evidence="10">
    <location>
        <begin position="263"/>
        <end position="509"/>
    </location>
</feature>
<keyword evidence="7 11" id="KW-0067">ATP-binding</keyword>
<organism evidence="11 12">
    <name type="scientific">Yersinia pestis bv. Antiqua (strain Antiqua)</name>
    <dbReference type="NCBI Taxonomy" id="360102"/>
    <lineage>
        <taxon>Bacteria</taxon>
        <taxon>Pseudomonadati</taxon>
        <taxon>Pseudomonadota</taxon>
        <taxon>Gammaproteobacteria</taxon>
        <taxon>Enterobacterales</taxon>
        <taxon>Yersiniaceae</taxon>
        <taxon>Yersinia</taxon>
    </lineage>
</organism>
<dbReference type="InterPro" id="IPR017871">
    <property type="entry name" value="ABC_transporter-like_CS"/>
</dbReference>
<dbReference type="PANTHER" id="PTHR43790">
    <property type="entry name" value="CARBOHYDRATE TRANSPORT ATP-BINDING PROTEIN MG119-RELATED"/>
    <property type="match status" value="1"/>
</dbReference>
<dbReference type="PROSITE" id="PS00211">
    <property type="entry name" value="ABC_TRANSPORTER_1"/>
    <property type="match status" value="1"/>
</dbReference>
<accession>A0A0E1P2T8</accession>
<dbReference type="RefSeq" id="WP_002223323.1">
    <property type="nucleotide sequence ID" value="NC_008150.1"/>
</dbReference>
<evidence type="ECO:0000256" key="3">
    <source>
        <dbReference type="ARBA" id="ARBA00022475"/>
    </source>
</evidence>
<dbReference type="CDD" id="cd03215">
    <property type="entry name" value="ABC_Carb_Monos_II"/>
    <property type="match status" value="1"/>
</dbReference>
<evidence type="ECO:0000256" key="8">
    <source>
        <dbReference type="ARBA" id="ARBA00022967"/>
    </source>
</evidence>
<dbReference type="GO" id="GO:0016887">
    <property type="term" value="F:ATP hydrolysis activity"/>
    <property type="evidence" value="ECO:0007669"/>
    <property type="project" value="InterPro"/>
</dbReference>
<dbReference type="GO" id="GO:0005524">
    <property type="term" value="F:ATP binding"/>
    <property type="evidence" value="ECO:0007669"/>
    <property type="project" value="UniProtKB-KW"/>
</dbReference>
<dbReference type="KEGG" id="ypa:YPA_2519"/>
<dbReference type="SMART" id="SM00382">
    <property type="entry name" value="AAA"/>
    <property type="match status" value="2"/>
</dbReference>
<sequence length="515" mass="56713">MSQPLLKITDMAKSFSGVWALSNVQLTLEQGEIHALLGENGAGKSTLLKALSGAQPQTHGEIWFNGEMLALDDSPVERQNKGIITIYQEVNLLPNMTVAENMFLGREPRRRQVFVDEKAVNQEAQAILDYLQLNVSPTTAVARLSIAQQQMVEIARALTLNAKLIVMDEPSAALSDSEVESLHRVVRELKGRGVSIIYVTHRLHEVFQLCDRFTVFQDGRYTGSDEVAGTNVEKIIRLMVGRDVVFNRRPASETHHQDQPIRLSVQGLCREKPPLDPHGVALKDISFHVHAGEVLGIAGLVGAGRTEVARCLFGAGAFTSGNFEIDGVPYQPRDPMFALEQGIALVPEDRKKEGAVQGLSIRDNLTLSSLAGLLQWRFFVNTRKEDQLIETYRLALQIKMVNSEQAVRKLSGGNQQKVILARCMALNPRILIVDEPTRGIDVGTKSEVHQVLFDMAKQGVAVIVISSDLPEVLAVSDRIITLSEGRVTGEIHGDDASEERLMTMMTINHNALNAA</sequence>
<name>A0A0E1P2T8_YERPA</name>
<protein>
    <submittedName>
        <fullName evidence="11">Sugar transport ATP-binding protein</fullName>
    </submittedName>
</protein>
<dbReference type="PATRIC" id="fig|360102.15.peg.1173"/>
<keyword evidence="2" id="KW-0813">Transport</keyword>
<dbReference type="PROSITE" id="PS50893">
    <property type="entry name" value="ABC_TRANSPORTER_2"/>
    <property type="match status" value="2"/>
</dbReference>
<evidence type="ECO:0000256" key="6">
    <source>
        <dbReference type="ARBA" id="ARBA00022741"/>
    </source>
</evidence>
<dbReference type="InterPro" id="IPR027417">
    <property type="entry name" value="P-loop_NTPase"/>
</dbReference>
<feature type="domain" description="ABC transporter" evidence="10">
    <location>
        <begin position="6"/>
        <end position="243"/>
    </location>
</feature>
<dbReference type="InterPro" id="IPR003439">
    <property type="entry name" value="ABC_transporter-like_ATP-bd"/>
</dbReference>
<evidence type="ECO:0000259" key="10">
    <source>
        <dbReference type="PROSITE" id="PS50893"/>
    </source>
</evidence>
<keyword evidence="9" id="KW-0472">Membrane</keyword>
<gene>
    <name evidence="11" type="ordered locus">YPA_2519</name>
</gene>
<keyword evidence="3" id="KW-1003">Cell membrane</keyword>
<evidence type="ECO:0000313" key="11">
    <source>
        <dbReference type="EMBL" id="ABG14483.1"/>
    </source>
</evidence>
<keyword evidence="8" id="KW-1278">Translocase</keyword>
<dbReference type="FunFam" id="3.40.50.300:FF:000127">
    <property type="entry name" value="Ribose import ATP-binding protein RbsA"/>
    <property type="match status" value="1"/>
</dbReference>
<dbReference type="HOGENOM" id="CLU_000604_92_3_6"/>
<dbReference type="PANTHER" id="PTHR43790:SF3">
    <property type="entry name" value="D-ALLOSE IMPORT ATP-BINDING PROTEIN ALSA-RELATED"/>
    <property type="match status" value="1"/>
</dbReference>
<dbReference type="InterPro" id="IPR003593">
    <property type="entry name" value="AAA+_ATPase"/>
</dbReference>
<evidence type="ECO:0000256" key="7">
    <source>
        <dbReference type="ARBA" id="ARBA00022840"/>
    </source>
</evidence>
<evidence type="ECO:0000256" key="9">
    <source>
        <dbReference type="ARBA" id="ARBA00023136"/>
    </source>
</evidence>
<evidence type="ECO:0000256" key="5">
    <source>
        <dbReference type="ARBA" id="ARBA00022737"/>
    </source>
</evidence>
<evidence type="ECO:0000256" key="2">
    <source>
        <dbReference type="ARBA" id="ARBA00022448"/>
    </source>
</evidence>
<dbReference type="EMBL" id="CP000308">
    <property type="protein sequence ID" value="ABG14483.1"/>
    <property type="molecule type" value="Genomic_DNA"/>
</dbReference>
<comment type="subcellular location">
    <subcellularLocation>
        <location evidence="1">Cell inner membrane</location>
        <topology evidence="1">Peripheral membrane protein</topology>
    </subcellularLocation>
</comment>
<dbReference type="Gene3D" id="3.40.50.300">
    <property type="entry name" value="P-loop containing nucleotide triphosphate hydrolases"/>
    <property type="match status" value="2"/>
</dbReference>
<evidence type="ECO:0000256" key="4">
    <source>
        <dbReference type="ARBA" id="ARBA00022597"/>
    </source>
</evidence>
<dbReference type="Proteomes" id="UP000001971">
    <property type="component" value="Chromosome"/>
</dbReference>